<dbReference type="AlphaFoldDB" id="A0A1E8PWV6"/>
<keyword evidence="1" id="KW-0732">Signal</keyword>
<sequence length="166" mass="16490">MIRPAPCVASVVLALLTACSGGAGPAVPAVPSTAVAQPSSAEPPPAVARPPVVKPWVDLTVGECVADVPAVDVGESTVSVVDCAAPHRAEVYLLAPVAVDAALADVGDQACAAGVDAYTGGRRDLAVTYLIDSKQDRTGAIRLPSTVICMLQSATGAPLTAPVARG</sequence>
<dbReference type="OrthoDB" id="3628931at2"/>
<name>A0A1E8PWV6_9MYCO</name>
<accession>A0A1E8PWV6</accession>
<dbReference type="PROSITE" id="PS51257">
    <property type="entry name" value="PROKAR_LIPOPROTEIN"/>
    <property type="match status" value="1"/>
</dbReference>
<comment type="caution">
    <text evidence="2">The sequence shown here is derived from an EMBL/GenBank/DDBJ whole genome shotgun (WGS) entry which is preliminary data.</text>
</comment>
<dbReference type="Proteomes" id="UP000178953">
    <property type="component" value="Unassembled WGS sequence"/>
</dbReference>
<proteinExistence type="predicted"/>
<keyword evidence="3" id="KW-1185">Reference proteome</keyword>
<evidence type="ECO:0000313" key="2">
    <source>
        <dbReference type="EMBL" id="OFJ50822.1"/>
    </source>
</evidence>
<reference evidence="2 3" key="1">
    <citation type="submission" date="2016-09" db="EMBL/GenBank/DDBJ databases">
        <title>genome sequence of Mycobacterium sp. 739 SCH.</title>
        <authorList>
            <person name="Greninger A.L."/>
            <person name="Qin X."/>
            <person name="Jerome K."/>
            <person name="Vora S."/>
            <person name="Quinn K."/>
        </authorList>
    </citation>
    <scope>NUCLEOTIDE SEQUENCE [LARGE SCALE GENOMIC DNA]</scope>
    <source>
        <strain evidence="2 3">SCH</strain>
    </source>
</reference>
<organism evidence="2 3">
    <name type="scientific">Mycolicibacterium grossiae</name>
    <dbReference type="NCBI Taxonomy" id="1552759"/>
    <lineage>
        <taxon>Bacteria</taxon>
        <taxon>Bacillati</taxon>
        <taxon>Actinomycetota</taxon>
        <taxon>Actinomycetes</taxon>
        <taxon>Mycobacteriales</taxon>
        <taxon>Mycobacteriaceae</taxon>
        <taxon>Mycolicibacterium</taxon>
    </lineage>
</organism>
<dbReference type="EMBL" id="MCHX01000093">
    <property type="protein sequence ID" value="OFJ50822.1"/>
    <property type="molecule type" value="Genomic_DNA"/>
</dbReference>
<evidence type="ECO:0000313" key="3">
    <source>
        <dbReference type="Proteomes" id="UP000178953"/>
    </source>
</evidence>
<protein>
    <recommendedName>
        <fullName evidence="4">Septum formation-related domain-containing protein</fullName>
    </recommendedName>
</protein>
<dbReference type="RefSeq" id="WP_070355946.1">
    <property type="nucleotide sequence ID" value="NZ_CP043474.1"/>
</dbReference>
<evidence type="ECO:0000256" key="1">
    <source>
        <dbReference type="SAM" id="SignalP"/>
    </source>
</evidence>
<feature type="signal peptide" evidence="1">
    <location>
        <begin position="1"/>
        <end position="23"/>
    </location>
</feature>
<gene>
    <name evidence="2" type="ORF">BEL07_26060</name>
</gene>
<evidence type="ECO:0008006" key="4">
    <source>
        <dbReference type="Google" id="ProtNLM"/>
    </source>
</evidence>
<feature type="chain" id="PRO_5039449555" description="Septum formation-related domain-containing protein" evidence="1">
    <location>
        <begin position="24"/>
        <end position="166"/>
    </location>
</feature>